<dbReference type="InterPro" id="IPR002656">
    <property type="entry name" value="Acyl_transf_3_dom"/>
</dbReference>
<dbReference type="Proteomes" id="UP000315842">
    <property type="component" value="Unassembled WGS sequence"/>
</dbReference>
<keyword evidence="5 7" id="KW-1133">Transmembrane helix</keyword>
<name>A0A4Y3KE06_CELUD</name>
<gene>
    <name evidence="9" type="ORF">CUD01_16820</name>
</gene>
<feature type="transmembrane region" description="Helical" evidence="7">
    <location>
        <begin position="195"/>
        <end position="214"/>
    </location>
</feature>
<comment type="similarity">
    <text evidence="2">Belongs to the acyltransferase 3 family.</text>
</comment>
<feature type="transmembrane region" description="Helical" evidence="7">
    <location>
        <begin position="78"/>
        <end position="95"/>
    </location>
</feature>
<evidence type="ECO:0000256" key="5">
    <source>
        <dbReference type="ARBA" id="ARBA00022989"/>
    </source>
</evidence>
<feature type="transmembrane region" description="Helical" evidence="7">
    <location>
        <begin position="265"/>
        <end position="283"/>
    </location>
</feature>
<accession>A0A4Y3KE06</accession>
<dbReference type="GO" id="GO:0005886">
    <property type="term" value="C:plasma membrane"/>
    <property type="evidence" value="ECO:0007669"/>
    <property type="project" value="UniProtKB-SubCell"/>
</dbReference>
<evidence type="ECO:0000313" key="9">
    <source>
        <dbReference type="EMBL" id="GEA81238.1"/>
    </source>
</evidence>
<evidence type="ECO:0000256" key="2">
    <source>
        <dbReference type="ARBA" id="ARBA00007400"/>
    </source>
</evidence>
<keyword evidence="4 7" id="KW-0812">Transmembrane</keyword>
<dbReference type="Pfam" id="PF01757">
    <property type="entry name" value="Acyl_transf_3"/>
    <property type="match status" value="1"/>
</dbReference>
<keyword evidence="6 7" id="KW-0472">Membrane</keyword>
<proteinExistence type="inferred from homology"/>
<feature type="transmembrane region" description="Helical" evidence="7">
    <location>
        <begin position="226"/>
        <end position="245"/>
    </location>
</feature>
<feature type="transmembrane region" description="Helical" evidence="7">
    <location>
        <begin position="165"/>
        <end position="183"/>
    </location>
</feature>
<evidence type="ECO:0000256" key="1">
    <source>
        <dbReference type="ARBA" id="ARBA00004651"/>
    </source>
</evidence>
<evidence type="ECO:0000256" key="4">
    <source>
        <dbReference type="ARBA" id="ARBA00022692"/>
    </source>
</evidence>
<dbReference type="EMBL" id="BJLP01000025">
    <property type="protein sequence ID" value="GEA81238.1"/>
    <property type="molecule type" value="Genomic_DNA"/>
</dbReference>
<evidence type="ECO:0000313" key="10">
    <source>
        <dbReference type="Proteomes" id="UP000315842"/>
    </source>
</evidence>
<comment type="caution">
    <text evidence="9">The sequence shown here is derived from an EMBL/GenBank/DDBJ whole genome shotgun (WGS) entry which is preliminary data.</text>
</comment>
<evidence type="ECO:0000256" key="7">
    <source>
        <dbReference type="SAM" id="Phobius"/>
    </source>
</evidence>
<dbReference type="PANTHER" id="PTHR40074:SF2">
    <property type="entry name" value="O-ACETYLTRANSFERASE WECH"/>
    <property type="match status" value="1"/>
</dbReference>
<organism evidence="9 10">
    <name type="scientific">Cellulomonas uda</name>
    <dbReference type="NCBI Taxonomy" id="1714"/>
    <lineage>
        <taxon>Bacteria</taxon>
        <taxon>Bacillati</taxon>
        <taxon>Actinomycetota</taxon>
        <taxon>Actinomycetes</taxon>
        <taxon>Micrococcales</taxon>
        <taxon>Cellulomonadaceae</taxon>
        <taxon>Cellulomonas</taxon>
    </lineage>
</organism>
<comment type="subcellular location">
    <subcellularLocation>
        <location evidence="1">Cell membrane</location>
        <topology evidence="1">Multi-pass membrane protein</topology>
    </subcellularLocation>
</comment>
<keyword evidence="10" id="KW-1185">Reference proteome</keyword>
<evidence type="ECO:0000259" key="8">
    <source>
        <dbReference type="Pfam" id="PF01757"/>
    </source>
</evidence>
<feature type="transmembrane region" description="Helical" evidence="7">
    <location>
        <begin position="140"/>
        <end position="159"/>
    </location>
</feature>
<dbReference type="GO" id="GO:0016413">
    <property type="term" value="F:O-acetyltransferase activity"/>
    <property type="evidence" value="ECO:0007669"/>
    <property type="project" value="TreeGrafter"/>
</dbReference>
<feature type="domain" description="Acyltransferase 3" evidence="8">
    <location>
        <begin position="1"/>
        <end position="311"/>
    </location>
</feature>
<reference evidence="9 10" key="1">
    <citation type="submission" date="2019-06" db="EMBL/GenBank/DDBJ databases">
        <title>Whole genome shotgun sequence of Cellulomonas uda NBRC 3747.</title>
        <authorList>
            <person name="Hosoyama A."/>
            <person name="Uohara A."/>
            <person name="Ohji S."/>
            <person name="Ichikawa N."/>
        </authorList>
    </citation>
    <scope>NUCLEOTIDE SEQUENCE [LARGE SCALE GENOMIC DNA]</scope>
    <source>
        <strain evidence="9 10">NBRC 3747</strain>
    </source>
</reference>
<keyword evidence="3" id="KW-1003">Cell membrane</keyword>
<feature type="transmembrane region" description="Helical" evidence="7">
    <location>
        <begin position="39"/>
        <end position="58"/>
    </location>
</feature>
<protein>
    <recommendedName>
        <fullName evidence="8">Acyltransferase 3 domain-containing protein</fullName>
    </recommendedName>
</protein>
<evidence type="ECO:0000256" key="6">
    <source>
        <dbReference type="ARBA" id="ARBA00023136"/>
    </source>
</evidence>
<evidence type="ECO:0000256" key="3">
    <source>
        <dbReference type="ARBA" id="ARBA00022475"/>
    </source>
</evidence>
<dbReference type="AlphaFoldDB" id="A0A4Y3KE06"/>
<feature type="transmembrane region" description="Helical" evidence="7">
    <location>
        <begin position="295"/>
        <end position="315"/>
    </location>
</feature>
<feature type="transmembrane region" description="Helical" evidence="7">
    <location>
        <begin position="115"/>
        <end position="133"/>
    </location>
</feature>
<sequence length="355" mass="37839">MRGYSVVAVVLAHVVLWDLLGPGAATAPAGESVWGRVYAVLGSARMPVLLAVSGLVVARRVRLGWRPGGLTLRVARNYYLYVVWLLLYAVFYAVVRDPSLPHRVDGVADVLRQLVVPGTTLWYVFALAVYIAVLGLLHRVPAWAVLSGLVALCLAAHVLTSSDQVWAKVPELFLFFAVGVYGAGPLRRLGERASWGLALVAAALAVAVTASGRVAQGVELAEAVVFVARCLAFLVLAVLVVVLAVRWDPLRRLGLLLGRQTLPIYVLHPLWIAVLLAYAGGPAREVTATAVGSLLYPPVVTALVVVLCLAVHAAARRAHGLVPAFAMPHGWEERLGAVDERAPVRPARVESGRGA</sequence>
<dbReference type="GO" id="GO:0009246">
    <property type="term" value="P:enterobacterial common antigen biosynthetic process"/>
    <property type="evidence" value="ECO:0007669"/>
    <property type="project" value="TreeGrafter"/>
</dbReference>
<dbReference type="PANTHER" id="PTHR40074">
    <property type="entry name" value="O-ACETYLTRANSFERASE WECH"/>
    <property type="match status" value="1"/>
</dbReference>